<protein>
    <submittedName>
        <fullName evidence="2">Class I SAM-dependent methyltransferase</fullName>
    </submittedName>
</protein>
<keyword evidence="2" id="KW-0808">Transferase</keyword>
<dbReference type="PANTHER" id="PTHR43861:SF1">
    <property type="entry name" value="TRANS-ACONITATE 2-METHYLTRANSFERASE"/>
    <property type="match status" value="1"/>
</dbReference>
<dbReference type="SUPFAM" id="SSF53335">
    <property type="entry name" value="S-adenosyl-L-methionine-dependent methyltransferases"/>
    <property type="match status" value="1"/>
</dbReference>
<accession>A0ABZ1XAT6</accession>
<dbReference type="InterPro" id="IPR013216">
    <property type="entry name" value="Methyltransf_11"/>
</dbReference>
<dbReference type="Pfam" id="PF08241">
    <property type="entry name" value="Methyltransf_11"/>
    <property type="match status" value="1"/>
</dbReference>
<evidence type="ECO:0000259" key="1">
    <source>
        <dbReference type="Pfam" id="PF08241"/>
    </source>
</evidence>
<dbReference type="Proteomes" id="UP001432168">
    <property type="component" value="Chromosome"/>
</dbReference>
<organism evidence="2 3">
    <name type="scientific">Streptomyces pseudovenezuelae</name>
    <dbReference type="NCBI Taxonomy" id="67350"/>
    <lineage>
        <taxon>Bacteria</taxon>
        <taxon>Bacillati</taxon>
        <taxon>Actinomycetota</taxon>
        <taxon>Actinomycetes</taxon>
        <taxon>Kitasatosporales</taxon>
        <taxon>Streptomycetaceae</taxon>
        <taxon>Streptomyces</taxon>
        <taxon>Streptomyces aurantiacus group</taxon>
    </lineage>
</organism>
<keyword evidence="2" id="KW-0489">Methyltransferase</keyword>
<keyword evidence="3" id="KW-1185">Reference proteome</keyword>
<dbReference type="Gene3D" id="3.40.50.150">
    <property type="entry name" value="Vaccinia Virus protein VP39"/>
    <property type="match status" value="1"/>
</dbReference>
<evidence type="ECO:0000313" key="2">
    <source>
        <dbReference type="EMBL" id="WUT48727.1"/>
    </source>
</evidence>
<dbReference type="GO" id="GO:0008168">
    <property type="term" value="F:methyltransferase activity"/>
    <property type="evidence" value="ECO:0007669"/>
    <property type="project" value="UniProtKB-KW"/>
</dbReference>
<dbReference type="CDD" id="cd02440">
    <property type="entry name" value="AdoMet_MTases"/>
    <property type="match status" value="1"/>
</dbReference>
<dbReference type="PANTHER" id="PTHR43861">
    <property type="entry name" value="TRANS-ACONITATE 2-METHYLTRANSFERASE-RELATED"/>
    <property type="match status" value="1"/>
</dbReference>
<dbReference type="RefSeq" id="WP_329272126.1">
    <property type="nucleotide sequence ID" value="NZ_CP109011.1"/>
</dbReference>
<dbReference type="InterPro" id="IPR029063">
    <property type="entry name" value="SAM-dependent_MTases_sf"/>
</dbReference>
<dbReference type="GO" id="GO:0032259">
    <property type="term" value="P:methylation"/>
    <property type="evidence" value="ECO:0007669"/>
    <property type="project" value="UniProtKB-KW"/>
</dbReference>
<gene>
    <name evidence="2" type="ORF">OG929_43400</name>
</gene>
<sequence length="218" mass="24467">MIKIVPIGLLEEDQEADQFYRGTIASYDRCAARYAAQNDSIDEVKDLLTFFDEQIPCTASLLDVGCGHGRDVEYLSSLGHMVYGIDRSEKLLRMACGRVPKSHFVEGDVRVLPFRDASFDGLWMNAVLHHLIPPHMPQSLTECRRVLKPSGLLFVSVHLDDSSGWQSKGADFVRYYARMSGAMLTGLLQDAGLTPIRMTSRSAESRWLHCFARPGTKR</sequence>
<dbReference type="EMBL" id="CP109011">
    <property type="protein sequence ID" value="WUT48727.1"/>
    <property type="molecule type" value="Genomic_DNA"/>
</dbReference>
<reference evidence="2" key="1">
    <citation type="submission" date="2022-10" db="EMBL/GenBank/DDBJ databases">
        <title>The complete genomes of actinobacterial strains from the NBC collection.</title>
        <authorList>
            <person name="Joergensen T.S."/>
            <person name="Alvarez Arevalo M."/>
            <person name="Sterndorff E.B."/>
            <person name="Faurdal D."/>
            <person name="Vuksanovic O."/>
            <person name="Mourched A.-S."/>
            <person name="Charusanti P."/>
            <person name="Shaw S."/>
            <person name="Blin K."/>
            <person name="Weber T."/>
        </authorList>
    </citation>
    <scope>NUCLEOTIDE SEQUENCE</scope>
    <source>
        <strain evidence="2">NBC_00686</strain>
    </source>
</reference>
<proteinExistence type="predicted"/>
<name>A0ABZ1XAT6_9ACTN</name>
<feature type="domain" description="Methyltransferase type 11" evidence="1">
    <location>
        <begin position="62"/>
        <end position="155"/>
    </location>
</feature>
<evidence type="ECO:0000313" key="3">
    <source>
        <dbReference type="Proteomes" id="UP001432168"/>
    </source>
</evidence>